<accession>K1L9Q1</accession>
<gene>
    <name evidence="1" type="ORF">B879_02436</name>
</gene>
<organism evidence="1 2">
    <name type="scientific">Cecembia lonarensis (strain CCUG 58316 / KCTC 22772 / LW9)</name>
    <dbReference type="NCBI Taxonomy" id="1225176"/>
    <lineage>
        <taxon>Bacteria</taxon>
        <taxon>Pseudomonadati</taxon>
        <taxon>Bacteroidota</taxon>
        <taxon>Cytophagia</taxon>
        <taxon>Cytophagales</taxon>
        <taxon>Cyclobacteriaceae</taxon>
        <taxon>Cecembia</taxon>
    </lineage>
</organism>
<name>K1L9Q1_CECL9</name>
<dbReference type="AlphaFoldDB" id="K1L9Q1"/>
<keyword evidence="2" id="KW-1185">Reference proteome</keyword>
<reference evidence="1 2" key="1">
    <citation type="journal article" date="2012" name="J. Bacteriol.">
        <title>Draft Genome Sequence of Cecembia lonarensis Strain LW9T, Isolated from Lonar Lake, a Haloalkaline Lake in India.</title>
        <authorList>
            <person name="Shivaji S."/>
            <person name="Ara S."/>
            <person name="Singh A."/>
            <person name="Pinnaka A.K."/>
        </authorList>
    </citation>
    <scope>NUCLEOTIDE SEQUENCE [LARGE SCALE GENOMIC DNA]</scope>
    <source>
        <strain evidence="1 2">LW9</strain>
    </source>
</reference>
<dbReference type="EMBL" id="AMGM01000037">
    <property type="protein sequence ID" value="EKB48947.1"/>
    <property type="molecule type" value="Genomic_DNA"/>
</dbReference>
<dbReference type="Proteomes" id="UP000004478">
    <property type="component" value="Unassembled WGS sequence"/>
</dbReference>
<evidence type="ECO:0000313" key="1">
    <source>
        <dbReference type="EMBL" id="EKB48947.1"/>
    </source>
</evidence>
<dbReference type="OrthoDB" id="892266at2"/>
<comment type="caution">
    <text evidence="1">The sequence shown here is derived from an EMBL/GenBank/DDBJ whole genome shotgun (WGS) entry which is preliminary data.</text>
</comment>
<dbReference type="RefSeq" id="WP_009185460.1">
    <property type="nucleotide sequence ID" value="NZ_AMGM01000037.1"/>
</dbReference>
<proteinExistence type="predicted"/>
<protein>
    <submittedName>
        <fullName evidence="1">Uncharacterized protein</fullName>
    </submittedName>
</protein>
<evidence type="ECO:0000313" key="2">
    <source>
        <dbReference type="Proteomes" id="UP000004478"/>
    </source>
</evidence>
<sequence length="216" mass="25081">MKIQTIIASLIGLLAFHACGPKSEEPSLPMKVAQAYGFDQFDRLNSIAYTWNVQVDSSRVVTRDWKWNIKDRTVYYADADTSYTYSLELPADEMPPADKGFINDKYWLMYPFQLVWDEGYSYTVEEEVAAPISGVLSTKLIVVYNDEDGYTPGDAYDLYLDENFMIREWVFRRGNGPDGRPFTWENEKEFQGVKFATEHKNADGMRFIWFTDIMVE</sequence>
<dbReference type="PATRIC" id="fig|1225176.3.peg.2597"/>